<gene>
    <name evidence="1" type="ORF">ACFQE1_05680</name>
</gene>
<name>A0ABD5RX55_9EURY</name>
<dbReference type="EC" id="1.11.1.-" evidence="1"/>
<keyword evidence="1" id="KW-0560">Oxidoreductase</keyword>
<keyword evidence="2" id="KW-1185">Reference proteome</keyword>
<dbReference type="PANTHER" id="PTHR35368:SF1">
    <property type="entry name" value="HYDROPEROXIDE REDUCTASE"/>
    <property type="match status" value="1"/>
</dbReference>
<dbReference type="InterPro" id="IPR015946">
    <property type="entry name" value="KH_dom-like_a/b"/>
</dbReference>
<keyword evidence="1" id="KW-0575">Peroxidase</keyword>
<dbReference type="EMBL" id="JBHSWU010000061">
    <property type="protein sequence ID" value="MFC6723875.1"/>
    <property type="molecule type" value="Genomic_DNA"/>
</dbReference>
<dbReference type="GO" id="GO:0004601">
    <property type="term" value="F:peroxidase activity"/>
    <property type="evidence" value="ECO:0007669"/>
    <property type="project" value="UniProtKB-KW"/>
</dbReference>
<dbReference type="AlphaFoldDB" id="A0ABD5RX55"/>
<evidence type="ECO:0000313" key="2">
    <source>
        <dbReference type="Proteomes" id="UP001596328"/>
    </source>
</evidence>
<evidence type="ECO:0000313" key="1">
    <source>
        <dbReference type="EMBL" id="MFC6723875.1"/>
    </source>
</evidence>
<protein>
    <submittedName>
        <fullName evidence="1">OsmC family protein</fullName>
        <ecNumber evidence="1">1.11.1.-</ecNumber>
    </submittedName>
</protein>
<dbReference type="Pfam" id="PF02566">
    <property type="entry name" value="OsmC"/>
    <property type="match status" value="1"/>
</dbReference>
<reference evidence="1 2" key="1">
    <citation type="journal article" date="2019" name="Int. J. Syst. Evol. Microbiol.">
        <title>The Global Catalogue of Microorganisms (GCM) 10K type strain sequencing project: providing services to taxonomists for standard genome sequencing and annotation.</title>
        <authorList>
            <consortium name="The Broad Institute Genomics Platform"/>
            <consortium name="The Broad Institute Genome Sequencing Center for Infectious Disease"/>
            <person name="Wu L."/>
            <person name="Ma J."/>
        </authorList>
    </citation>
    <scope>NUCLEOTIDE SEQUENCE [LARGE SCALE GENOMIC DNA]</scope>
    <source>
        <strain evidence="1 2">NBRC 111368</strain>
    </source>
</reference>
<organism evidence="1 2">
    <name type="scientific">Halobium palmae</name>
    <dbReference type="NCBI Taxonomy" id="1776492"/>
    <lineage>
        <taxon>Archaea</taxon>
        <taxon>Methanobacteriati</taxon>
        <taxon>Methanobacteriota</taxon>
        <taxon>Stenosarchaea group</taxon>
        <taxon>Halobacteria</taxon>
        <taxon>Halobacteriales</taxon>
        <taxon>Haloferacaceae</taxon>
        <taxon>Halobium</taxon>
    </lineage>
</organism>
<sequence>MSSRSNETKPYELTARVRSPVRIDATVRDVNFTLDSPPSGGGENAGPLPAEAILGGLAGCLNAVGHKVASEMNLSLRIERVHIVGHLNPAKFHGQETEDRAGFQSVEARVEIDSTVTDEEIDAWLREVEARNPVLDNIQFPTEVTITVE</sequence>
<dbReference type="SUPFAM" id="SSF82784">
    <property type="entry name" value="OsmC-like"/>
    <property type="match status" value="1"/>
</dbReference>
<proteinExistence type="predicted"/>
<comment type="caution">
    <text evidence="1">The sequence shown here is derived from an EMBL/GenBank/DDBJ whole genome shotgun (WGS) entry which is preliminary data.</text>
</comment>
<dbReference type="InterPro" id="IPR003718">
    <property type="entry name" value="OsmC/Ohr_fam"/>
</dbReference>
<dbReference type="InterPro" id="IPR036102">
    <property type="entry name" value="OsmC/Ohrsf"/>
</dbReference>
<dbReference type="Proteomes" id="UP001596328">
    <property type="component" value="Unassembled WGS sequence"/>
</dbReference>
<dbReference type="Gene3D" id="3.30.300.20">
    <property type="match status" value="1"/>
</dbReference>
<accession>A0ABD5RX55</accession>
<dbReference type="InterPro" id="IPR052924">
    <property type="entry name" value="OsmC/Ohr_hydroprdx_reductase"/>
</dbReference>
<dbReference type="PANTHER" id="PTHR35368">
    <property type="entry name" value="HYDROPEROXIDE REDUCTASE"/>
    <property type="match status" value="1"/>
</dbReference>